<dbReference type="Pfam" id="PF00874">
    <property type="entry name" value="PRD"/>
    <property type="match status" value="2"/>
</dbReference>
<dbReference type="InterPro" id="IPR011608">
    <property type="entry name" value="PRD"/>
</dbReference>
<feature type="domain" description="PRD" evidence="2">
    <location>
        <begin position="175"/>
        <end position="285"/>
    </location>
</feature>
<proteinExistence type="predicted"/>
<reference evidence="4" key="3">
    <citation type="submission" date="2023-08" db="EMBL/GenBank/DDBJ databases">
        <title>Complete Genome Sequences of butyrate producing Anaerostipes hadrus strains BA1 and GIF7 isolated from the terminal ileum of a healthy lean male.</title>
        <authorList>
            <person name="Low A."/>
            <person name="Sheludchenko M."/>
            <person name="Cheng H.E."/>
            <person name="Koh X.Q."/>
            <person name="Lee J."/>
        </authorList>
    </citation>
    <scope>NUCLEOTIDE SEQUENCE</scope>
    <source>
        <strain evidence="4">BA1</strain>
    </source>
</reference>
<evidence type="ECO:0000256" key="1">
    <source>
        <dbReference type="ARBA" id="ARBA00022737"/>
    </source>
</evidence>
<dbReference type="NCBIfam" id="NF046042">
    <property type="entry name" value="LicT"/>
    <property type="match status" value="1"/>
</dbReference>
<dbReference type="PANTHER" id="PTHR30185">
    <property type="entry name" value="CRYPTIC BETA-GLUCOSIDE BGL OPERON ANTITERMINATOR"/>
    <property type="match status" value="1"/>
</dbReference>
<dbReference type="EMBL" id="JAAITB010000023">
    <property type="protein sequence ID" value="NSJ80063.1"/>
    <property type="molecule type" value="Genomic_DNA"/>
</dbReference>
<dbReference type="SUPFAM" id="SSF50151">
    <property type="entry name" value="SacY-like RNA-binding domain"/>
    <property type="match status" value="1"/>
</dbReference>
<organism evidence="4 5">
    <name type="scientific">Anaerostipes hadrus</name>
    <dbReference type="NCBI Taxonomy" id="649756"/>
    <lineage>
        <taxon>Bacteria</taxon>
        <taxon>Bacillati</taxon>
        <taxon>Bacillota</taxon>
        <taxon>Clostridia</taxon>
        <taxon>Lachnospirales</taxon>
        <taxon>Lachnospiraceae</taxon>
        <taxon>Anaerostipes</taxon>
    </lineage>
</organism>
<dbReference type="GO" id="GO:0003723">
    <property type="term" value="F:RNA binding"/>
    <property type="evidence" value="ECO:0007669"/>
    <property type="project" value="InterPro"/>
</dbReference>
<keyword evidence="1" id="KW-0677">Repeat</keyword>
<dbReference type="PANTHER" id="PTHR30185:SF15">
    <property type="entry name" value="CRYPTIC BETA-GLUCOSIDE BGL OPERON ANTITERMINATOR"/>
    <property type="match status" value="1"/>
</dbReference>
<dbReference type="InterPro" id="IPR050661">
    <property type="entry name" value="BglG_antiterminators"/>
</dbReference>
<evidence type="ECO:0000313" key="6">
    <source>
        <dbReference type="Proteomes" id="UP001644750"/>
    </source>
</evidence>
<dbReference type="InterPro" id="IPR036634">
    <property type="entry name" value="PRD_sf"/>
</dbReference>
<reference evidence="3 6" key="1">
    <citation type="journal article" date="2020" name="Cell Host Microbe">
        <title>Functional and Genomic Variation between Human-Derived Isolates of Lachnospiraceae Reveals Inter- and Intra-Species Diversity.</title>
        <authorList>
            <person name="Sorbara M.T."/>
            <person name="Littmann E.R."/>
            <person name="Fontana E."/>
            <person name="Moody T.U."/>
            <person name="Kohout C.E."/>
            <person name="Gjonbalaj M."/>
            <person name="Eaton V."/>
            <person name="Seok R."/>
            <person name="Leiner I.M."/>
            <person name="Pamer E.G."/>
        </authorList>
    </citation>
    <scope>NUCLEOTIDE SEQUENCE [LARGE SCALE GENOMIC DNA]</scope>
    <source>
        <strain evidence="3 6">MSK.14.57</strain>
    </source>
</reference>
<gene>
    <name evidence="3" type="ORF">G5A72_10830</name>
    <name evidence="4" type="ORF">RBI15_13720</name>
</gene>
<dbReference type="PROSITE" id="PS51372">
    <property type="entry name" value="PRD_2"/>
    <property type="match status" value="2"/>
</dbReference>
<keyword evidence="6" id="KW-1185">Reference proteome</keyword>
<dbReference type="Pfam" id="PF03123">
    <property type="entry name" value="CAT_RBD"/>
    <property type="match status" value="1"/>
</dbReference>
<dbReference type="SUPFAM" id="SSF63520">
    <property type="entry name" value="PTS-regulatory domain, PRD"/>
    <property type="match status" value="2"/>
</dbReference>
<dbReference type="GO" id="GO:0006355">
    <property type="term" value="P:regulation of DNA-templated transcription"/>
    <property type="evidence" value="ECO:0007669"/>
    <property type="project" value="InterPro"/>
</dbReference>
<reference evidence="3" key="2">
    <citation type="submission" date="2020-02" db="EMBL/GenBank/DDBJ databases">
        <authorList>
            <person name="Littmann E."/>
            <person name="Sorbara M."/>
        </authorList>
    </citation>
    <scope>NUCLEOTIDE SEQUENCE</scope>
    <source>
        <strain evidence="3">MSK.14.57</strain>
    </source>
</reference>
<dbReference type="EMBL" id="CP132968">
    <property type="protein sequence ID" value="WMD16394.1"/>
    <property type="molecule type" value="Genomic_DNA"/>
</dbReference>
<dbReference type="AlphaFoldDB" id="A0AAQ3JHX0"/>
<accession>A0AAQ3JHX0</accession>
<sequence>MKEKHYIKKVLNNNVVFSKNKDGKDIILTGLGLGFQKKKGEFVDENKIEHIFKIESDDINTKLSALLEQIPIDYFYIADCIKKLAEDDLNKELSDNIYVTLCDHIYYAVERYHKGLIFQNQLVWEIRRFYPEEYQVAKKSIAIVNDALNISLSEDEASFIALHIINAEINGKELQSVIEMTKLIKDICNIVQYEFNIAFDEESLTYTRFILHLKFFSQRLLLHENVMEEANFLYDQVEQNMSEAFLCAKKISTYIKKSYEYEISKSEIVYLTIHIQRLLTQGQKL</sequence>
<dbReference type="RefSeq" id="WP_009203505.1">
    <property type="nucleotide sequence ID" value="NZ_CAXSPF010000004.1"/>
</dbReference>
<feature type="domain" description="PRD" evidence="2">
    <location>
        <begin position="69"/>
        <end position="174"/>
    </location>
</feature>
<dbReference type="InterPro" id="IPR036650">
    <property type="entry name" value="CAT_RNA-bd_dom_sf"/>
</dbReference>
<evidence type="ECO:0000259" key="2">
    <source>
        <dbReference type="PROSITE" id="PS51372"/>
    </source>
</evidence>
<dbReference type="Proteomes" id="UP001644750">
    <property type="component" value="Unassembled WGS sequence"/>
</dbReference>
<dbReference type="InterPro" id="IPR004341">
    <property type="entry name" value="CAT_RNA-bd_dom"/>
</dbReference>
<dbReference type="Proteomes" id="UP001243496">
    <property type="component" value="Chromosome"/>
</dbReference>
<evidence type="ECO:0000313" key="5">
    <source>
        <dbReference type="Proteomes" id="UP001243496"/>
    </source>
</evidence>
<evidence type="ECO:0000313" key="4">
    <source>
        <dbReference type="EMBL" id="WMD16394.1"/>
    </source>
</evidence>
<dbReference type="GeneID" id="92742462"/>
<evidence type="ECO:0000313" key="3">
    <source>
        <dbReference type="EMBL" id="NSJ80063.1"/>
    </source>
</evidence>
<dbReference type="SMART" id="SM01061">
    <property type="entry name" value="CAT_RBD"/>
    <property type="match status" value="1"/>
</dbReference>
<dbReference type="Gene3D" id="1.10.1790.10">
    <property type="entry name" value="PRD domain"/>
    <property type="match status" value="2"/>
</dbReference>
<protein>
    <submittedName>
        <fullName evidence="4">PRD domain-containing protein</fullName>
    </submittedName>
</protein>
<dbReference type="Gene3D" id="2.30.24.10">
    <property type="entry name" value="CAT RNA-binding domain"/>
    <property type="match status" value="1"/>
</dbReference>
<name>A0AAQ3JHX0_ANAHA</name>